<dbReference type="InterPro" id="IPR036737">
    <property type="entry name" value="OmpA-like_sf"/>
</dbReference>
<feature type="domain" description="OmpA-like" evidence="5">
    <location>
        <begin position="3819"/>
        <end position="3925"/>
    </location>
</feature>
<dbReference type="GO" id="GO:0016020">
    <property type="term" value="C:membrane"/>
    <property type="evidence" value="ECO:0007669"/>
    <property type="project" value="UniProtKB-SubCell"/>
</dbReference>
<dbReference type="Proteomes" id="UP000033067">
    <property type="component" value="Chromosome"/>
</dbReference>
<dbReference type="PRINTS" id="PR01021">
    <property type="entry name" value="OMPADOMAIN"/>
</dbReference>
<feature type="compositionally biased region" description="Low complexity" evidence="4">
    <location>
        <begin position="407"/>
        <end position="419"/>
    </location>
</feature>
<evidence type="ECO:0000313" key="7">
    <source>
        <dbReference type="Proteomes" id="UP000033067"/>
    </source>
</evidence>
<dbReference type="PANTHER" id="PTHR34819:SF3">
    <property type="entry name" value="CELL SURFACE PROTEIN"/>
    <property type="match status" value="1"/>
</dbReference>
<dbReference type="CDD" id="cd07185">
    <property type="entry name" value="OmpA_C-like"/>
    <property type="match status" value="1"/>
</dbReference>
<dbReference type="EMBL" id="CP011144">
    <property type="protein sequence ID" value="AKC86671.1"/>
    <property type="molecule type" value="Genomic_DNA"/>
</dbReference>
<dbReference type="Pfam" id="PF01345">
    <property type="entry name" value="DUF11"/>
    <property type="match status" value="1"/>
</dbReference>
<name>A0A0E3UMW9_9GAMM</name>
<gene>
    <name evidence="6" type="ORF">WQ53_07755</name>
</gene>
<keyword evidence="2 3" id="KW-0472">Membrane</keyword>
<dbReference type="PROSITE" id="PS51123">
    <property type="entry name" value="OMPA_2"/>
    <property type="match status" value="1"/>
</dbReference>
<evidence type="ECO:0000256" key="2">
    <source>
        <dbReference type="ARBA" id="ARBA00023136"/>
    </source>
</evidence>
<evidence type="ECO:0000256" key="3">
    <source>
        <dbReference type="PROSITE-ProRule" id="PRU00473"/>
    </source>
</evidence>
<evidence type="ECO:0000256" key="1">
    <source>
        <dbReference type="ARBA" id="ARBA00004370"/>
    </source>
</evidence>
<sequence>MGMALLACGAVPAHAQTQVQNGAQVSLPAGVADDPSDNSDSVTVGVYAVALGKTASPASGTPVAVGDTIQYTITATISAGTTAAPILITDTPGPGLQPVTPLPAGCTQAGGNVECVVPAGTTGTYSVTYGATVLPSAGLAVANSATGGDSCPAACTTTHPVYRGVTLTKAWENGRPGDSVQLTISGPGVQNAVPGSSAVSGTTTPATAVAQPGSTVTVAEVFSPAASAGNYTVALTCVRDIDGVIGATIGATFIMPADSSLTCTATNTRRSAQLQLVKTWVNAQPGDTATVTSNGFTFPATVSSTADATGGNSTTGAQVVVYAGESGTITETLSSPANYTAAMACTGNAIPLSGNTLTVAGGDTAITCTQTNTRRPVNLVLEKRWVNALVGEQAQVSASGSLHGPVTLDSSADTATETDTGTAQQVYAGETLTLSETFATAANAANYTSVLSCSGNGTPLAGDQLTVGAADTTITCRYTNTRLQATLQLNKVWGPNSRGGDQAQLAATTGLLNNTNAFTSTASVGAASITATVYAGEIATLPAETMSAGALANYTVAVSCSGGALSGTDGKVANTLEVLPADQGQPIQCTYANTRNSTTLQLQKTWLNGLPGDTVSLVASGKGTFNSSASGGPSQTDSGPVWTAYAGEVITIDESFGTITSNLYLETLACTNTSGLVNDPGDPTRGTLTVGATDGPIVCTFTNDRKSTELYVRKVWGGPVTGATVSIPATTGFINNSTPFTSTDPTATTVGPFEVFAFETGQLPAESFTTGNAADFDSNVSCDGTDTNLGNGLTISIADADAGVPVTCTYSNTFVPRPSLVVDKSTTVTSVNAAGDVIPYSITITNDGNVPLDNVTLDDPLLVGQGTLSCNPSLPATLVPGATVSCTGSYTVTQADIDRFGSGDGSDDDFVTNTADASGTDPDGATITDTDDAETALPARDFVADFSKSGTLADTNGSGQGSAGETITYNFTITNNGNATIQSVTIVDPLLPGLSCGPIGPLAPGQSVLVGSPAPPADVLCTGNTYVITQADIDSYGGGSGNIDNIAFGTGTSPTGGSASGEASETTPLDPPAPRLHLDKTASPASVSAAGEVVTYSFTVTNAGNVTVAGIEVVDPKAGLGPITCTPAAPFDLAPGASATCSATYTVTQADIDAGGVMVNTATAAGTYDGRPVVDTDTAAVDIDTGPGTATIIKTADKTFVSSVGEQITYTFTASNNSQVTLTDAQIVQDTVIDALACDVIPTLAPGQTATFSCNGTHVYTVQQQDIDNQGNPVADSGVILNTVTGQATYLDDGNPVTATDSDDWIVDLPARAPGLFLRKSSNVVSVPGPNSPVLYSFDVTNTGNTTLLNLTITDSLLPGLDCDPIASLPPAGTVTFTCDAASSTYTVTQADIDSGSTDFKPNDGQIDNRATVSATVAGTTDILTNSDVNEVTLPVRQPAITLLKQADVTSIAAPLTVNYSFRVTNTGNVTVNDVTVSDGTLGLACPASPAVNLPPGASVLFGGSGQPGVDVVCTGTARAVTQADIDTETSIENAAAATGVTVSGPSGPVNLQATSTLSIPIVKNPSLAFGKAADVASVALPGDPIVYTITGTNNGNITLTNVRVVDPRVPSLSCTPPTPITSLAPGEDFTCIGTYLSTPLDFDTNGGGDGDIDNTAEALWNGGRATASATVQLPIPVQTLALVKTAGSPSIDQGLDAAVTDAGDTITYTFVVTNTGNQTLTQLVINDANLNGPVTCDRTVLEAAGPNETATCTGVHTITQAEMDNGVIDNTATASATPPASARVTSAPDTATVPLAAGPQIQLDKSAAAPTTAQGALPSVTDAGDTIQYGFVVTNTGNVTLSTITLNDPSLNPAAVSCPPGQLAPGASMTCASRTYTITQANMDAGSVSNTATASGNPPSGAAVTDDDATTTALAESPALALVKTATPTTVSAVGQQVGYAFQVTNTGNVTIGQIAIREDDFTGSGAVSAISCSPTSIAPGAVANCNATYSVTQQDLDQGSIVNDATATGQSPTAVPVESNQDQAQVTVLENAALTLVKAATPDVVSVADTPIAYTYTVTNTGNVTLDTIAVTETAFDGNNTPAPVPDCSGQPAALAPGASYACTAAYVFNQDDLDAGFVNNTAQATALDPGDNVVGPVTSSKRVTGDQFAELVLDKSVSPSQVSQAGVVVTYTFQVTNTGNITIDGVQINETAFDGTSALTPPTCADLTLAPGQATTCTTTYTVQQADVDQGGIHNEATVSGTDPGGASVVSAPDAADVDVDAQVQLDLAKSVLPLAVSQAGQQVVYIFQVSNIGNTTINDLVVTELAFSGTGSPPVADCARTTLAPGERVQCTATYTATQADIDAGVVTNTAEADGTTTNAGPAASAPSSAQFTAAAAPALALTKTASPTTVTAVGDTVSYSFLVANTGNVTIDNLSVTETAFSGTGTAPTITCPVSELAPGADTTCTSTAYAVTQADLDAGQVTNTATANGQAPDGTAVPSPPSSATVTVDQDVQLQLVKSVLPTQVSTAGQVLAYSFEVTNTGNVTVNAIAIEEAGFSGSGTMTGVVCGPAAGTLAPGDSVTCTATYQVTQVDMDAGSIDNVARANAVGPGGPVASNDDDAQVTVDNLRSASLAKEVTPTTVAAAGEQVTYEFLITNTGNQTVTDPVVEERAFSGTGGWPVVTCPAGSYPPNASVTCTASYTVTQADIDAGQVTNTARAQVTPPDGIPLLTNEDDAVVTATAVPGLSLEKAATPTSVSAVGDTIDYTFLVTNTGGVTVNALVVTETAFSGSGTVPAPTCAVTTLAPAASTTCTASYVVTQADLLSGRITNTAVASGTVAGGSVDSGPDDAEVTVVPAVTTVAKAVDPASGTEVAPGDVLTYTVTATVADASLHEPVTLTDTLGPGLTFGAVTSAGAFGCNAANPLVCTLPAGTPPGSYPLVYTATVAADATGSVGNNVVASKDPGVDPPVTCTVCDTDNPVVASTSTVSKASTPASATPVNPGTLITYTVTTVVSGSVTTEDITLVDTLDPGLTFGAVTNPGAYSCSGALTCVLPAGTLPGSYDFTYTATVDADATGAPRNVVVPSNPAGGDAEPTCTVCDTIHPVSRPSIALEKKLTANDDADGNGEVSVGDTLTYGVTATNTGNVPLANVTIDDPITTPDSLTCPLVTPGGTCELVATYTVTQADADAGQVLNTATVQTEAPPDVPPLPPQACPAGSADPACATEIVTPVIQRPAIATTKTAVLTVDNATPGKGNIGDVVTYTVNATNTGNVTLTGVTVTDTFQGGAPVTLACAPTTLVPGQVASCDSYEHVITEEEVHSDIGLLVNTVLAQGDAGLVSGTIQVTANAAAQVEVQNEPAQLYLTKVAGVRQVNVGDLVRYTLTLENTGEIDLVDGYIIDTPPAGFTYVEGSLQGRDDDGLVTATGISPLRISDIDLAAGNTATISYLMRVGAGVRPGTQVNRAVAYDPAYEGPASNVATAEVVLGSDPMLDESLISGTVFNDRDGDAWQDSAALTGVRVQGGFAPGAYIAGSTTIDRGAGAQSVPDASAPLLRGLELGRIEGRQSPADPAAAHEVVIRQRLREPDFTGDFVLTSAQGATVRMAADGSTTLETRGDAAKGLTAAAPTVRRQVAQSADGYQVDYVVRNEGIDERGIPGVRIASVEGLLIETDQYGRYHLVGIDAGRAARGRNFVLKVDTATLPPGSELTTENPKVRRITGGVPTRFDFGVRLPEQVIEGRRDVEMTLGTVVFAPGSAQVQARYLAVVDSMAEQVRRHGGGEVVIDASGETGALALARAAAVQALLGERLDESLRPQVAISVRADPDDPASLLAGIGEGGTVLGTFLFDTDKATIPPRFDPLLDELARQVAASGGEAISIIGHADRRGSREYNAALGLRRAKAVYEALAQRLPPEVRARLTVEVESDPGAPLGPPAAEGTP</sequence>
<dbReference type="NCBIfam" id="TIGR01451">
    <property type="entry name" value="B_ant_repeat"/>
    <property type="match status" value="8"/>
</dbReference>
<keyword evidence="7" id="KW-1185">Reference proteome</keyword>
<organism evidence="6 7">
    <name type="scientific">Pseudoxanthomonas suwonensis</name>
    <dbReference type="NCBI Taxonomy" id="314722"/>
    <lineage>
        <taxon>Bacteria</taxon>
        <taxon>Pseudomonadati</taxon>
        <taxon>Pseudomonadota</taxon>
        <taxon>Gammaproteobacteria</taxon>
        <taxon>Lysobacterales</taxon>
        <taxon>Lysobacteraceae</taxon>
        <taxon>Pseudoxanthomonas</taxon>
    </lineage>
</organism>
<dbReference type="Pfam" id="PF00691">
    <property type="entry name" value="OmpA"/>
    <property type="match status" value="1"/>
</dbReference>
<dbReference type="Gene3D" id="2.60.40.10">
    <property type="entry name" value="Immunoglobulins"/>
    <property type="match status" value="2"/>
</dbReference>
<accession>A0A0E3UMW9</accession>
<dbReference type="PANTHER" id="PTHR34819">
    <property type="entry name" value="LARGE CYSTEINE-RICH PERIPLASMIC PROTEIN OMCB"/>
    <property type="match status" value="1"/>
</dbReference>
<feature type="region of interest" description="Disordered" evidence="4">
    <location>
        <begin position="400"/>
        <end position="419"/>
    </location>
</feature>
<evidence type="ECO:0000313" key="6">
    <source>
        <dbReference type="EMBL" id="AKC86671.1"/>
    </source>
</evidence>
<feature type="compositionally biased region" description="Low complexity" evidence="4">
    <location>
        <begin position="1050"/>
        <end position="1067"/>
    </location>
</feature>
<feature type="region of interest" description="Disordered" evidence="4">
    <location>
        <begin position="1050"/>
        <end position="1079"/>
    </location>
</feature>
<feature type="region of interest" description="Disordered" evidence="4">
    <location>
        <begin position="2470"/>
        <end position="2491"/>
    </location>
</feature>
<proteinExistence type="predicted"/>
<dbReference type="InterPro" id="IPR001434">
    <property type="entry name" value="OmcB-like_DUF11"/>
</dbReference>
<reference evidence="6 7" key="1">
    <citation type="journal article" date="2015" name="Genome Announc.">
        <title>Complete Genome Sequence of Pseudoxanthomonas suwonensis Strain J1, a Cellulose-Degrading Bacterium Isolated from Leaf- and Wood-Enriched Soil.</title>
        <authorList>
            <person name="Hou L."/>
            <person name="Jiang J."/>
            <person name="Xu Z."/>
            <person name="Zhou Y."/>
            <person name="Leung F.C."/>
        </authorList>
    </citation>
    <scope>NUCLEOTIDE SEQUENCE [LARGE SCALE GENOMIC DNA]</scope>
    <source>
        <strain evidence="6 7">J1</strain>
    </source>
</reference>
<dbReference type="SUPFAM" id="SSF103088">
    <property type="entry name" value="OmpA-like"/>
    <property type="match status" value="1"/>
</dbReference>
<dbReference type="InterPro" id="IPR055354">
    <property type="entry name" value="DUF7507"/>
</dbReference>
<evidence type="ECO:0000259" key="5">
    <source>
        <dbReference type="PROSITE" id="PS51123"/>
    </source>
</evidence>
<dbReference type="InterPro" id="IPR047589">
    <property type="entry name" value="DUF11_rpt"/>
</dbReference>
<dbReference type="KEGG" id="psuw:WQ53_07755"/>
<comment type="subcellular location">
    <subcellularLocation>
        <location evidence="1">Membrane</location>
    </subcellularLocation>
</comment>
<dbReference type="InterPro" id="IPR006664">
    <property type="entry name" value="OMP_bac"/>
</dbReference>
<dbReference type="Pfam" id="PF24346">
    <property type="entry name" value="DUF7507"/>
    <property type="match status" value="19"/>
</dbReference>
<feature type="region of interest" description="Disordered" evidence="4">
    <location>
        <begin position="901"/>
        <end position="930"/>
    </location>
</feature>
<protein>
    <recommendedName>
        <fullName evidence="5">OmpA-like domain-containing protein</fullName>
    </recommendedName>
</protein>
<evidence type="ECO:0000256" key="4">
    <source>
        <dbReference type="SAM" id="MobiDB-lite"/>
    </source>
</evidence>
<dbReference type="InterPro" id="IPR013783">
    <property type="entry name" value="Ig-like_fold"/>
</dbReference>
<dbReference type="Gene3D" id="3.30.1330.60">
    <property type="entry name" value="OmpA-like domain"/>
    <property type="match status" value="1"/>
</dbReference>
<dbReference type="PATRIC" id="fig|314722.6.peg.1662"/>
<dbReference type="InterPro" id="IPR006665">
    <property type="entry name" value="OmpA-like"/>
</dbReference>
<dbReference type="InterPro" id="IPR051172">
    <property type="entry name" value="Chlamydia_OmcB"/>
</dbReference>